<name>A0ABS6JYF0_9BACI</name>
<dbReference type="Gene3D" id="3.30.470.20">
    <property type="entry name" value="ATP-grasp fold, B domain"/>
    <property type="match status" value="1"/>
</dbReference>
<evidence type="ECO:0000313" key="2">
    <source>
        <dbReference type="Proteomes" id="UP000790580"/>
    </source>
</evidence>
<proteinExistence type="predicted"/>
<dbReference type="InterPro" id="IPR026838">
    <property type="entry name" value="YheC/D"/>
</dbReference>
<reference evidence="1 2" key="1">
    <citation type="submission" date="2021-06" db="EMBL/GenBank/DDBJ databases">
        <title>Bacillus sp. RD4P76, an endophyte from a halophyte.</title>
        <authorList>
            <person name="Sun J.-Q."/>
        </authorList>
    </citation>
    <scope>NUCLEOTIDE SEQUENCE [LARGE SCALE GENOMIC DNA]</scope>
    <source>
        <strain evidence="1 2">JCM 17098</strain>
    </source>
</reference>
<dbReference type="Pfam" id="PF14398">
    <property type="entry name" value="ATPgrasp_YheCD"/>
    <property type="match status" value="1"/>
</dbReference>
<accession>A0ABS6JYF0</accession>
<organism evidence="1 2">
    <name type="scientific">Evansella alkalicola</name>
    <dbReference type="NCBI Taxonomy" id="745819"/>
    <lineage>
        <taxon>Bacteria</taxon>
        <taxon>Bacillati</taxon>
        <taxon>Bacillota</taxon>
        <taxon>Bacilli</taxon>
        <taxon>Bacillales</taxon>
        <taxon>Bacillaceae</taxon>
        <taxon>Evansella</taxon>
    </lineage>
</organism>
<keyword evidence="2" id="KW-1185">Reference proteome</keyword>
<evidence type="ECO:0000313" key="1">
    <source>
        <dbReference type="EMBL" id="MBU9723617.1"/>
    </source>
</evidence>
<sequence length="448" mass="53104">MKIEWLQTSKKNTLFLSEQTRKNYNLKKDKVTLHYGAWKRRMFIKTKNDLSRGTFGIPKGLFDHYTVPSDLQYQVMKKGNSIFIGPIIAFVPKLSTIKKLKTKDLKKFNKRMTKYHEIKGLVFICGSNDINIKNQSISGYYYNPNVKSKESSWVYGTFPYPSAVYTRTHLKKKVKKELVRKIGTSIFNDIFNKWTFRNIVHSNKETRKFLPHTEQFTDVGQVKRLLKRYNTIYLKPRYGSLGKGIVMIRRRKRSYVLMDPYRKKRSFSNWSQLHDFLKKFLTKNYIIQQGVPTKYQKRNVDFRIYMQKDKNREWQVQGLVARVAKKGSVITNSHHRYKALYGHELIKKMFSLSQEETNKVITEINNASIKVCKVIDKSDKKIGDVALDLIIDKNLKIWFLELNLRYQHTTFNNNQFPDIYKKIMPVPLEYAKTLSGFDENKNDRTIFE</sequence>
<comment type="caution">
    <text evidence="1">The sequence shown here is derived from an EMBL/GenBank/DDBJ whole genome shotgun (WGS) entry which is preliminary data.</text>
</comment>
<dbReference type="EMBL" id="JAHQCR010000083">
    <property type="protein sequence ID" value="MBU9723617.1"/>
    <property type="molecule type" value="Genomic_DNA"/>
</dbReference>
<gene>
    <name evidence="1" type="ORF">KS407_19550</name>
</gene>
<dbReference type="SUPFAM" id="SSF56059">
    <property type="entry name" value="Glutathione synthetase ATP-binding domain-like"/>
    <property type="match status" value="1"/>
</dbReference>
<protein>
    <submittedName>
        <fullName evidence="1">YheC/YheD family protein</fullName>
    </submittedName>
</protein>
<dbReference type="RefSeq" id="WP_088075939.1">
    <property type="nucleotide sequence ID" value="NZ_JAHQCR010000083.1"/>
</dbReference>
<dbReference type="Proteomes" id="UP000790580">
    <property type="component" value="Unassembled WGS sequence"/>
</dbReference>